<sequence length="591" mass="66764">MSQATGDGDTRARAPLRHPAPPLNAAFYPLSTTNSHEQWLIIESLGIDADLELKRVGNKQGEFSIGETPEGEHWHVLRDPWNDQDEVHDCPPGLRSRYLPERDETITAWCASAPLETRTLGYFVVHRIPGGWRREDEVSSPDICRVAYMNPGWRDKPRTEAVHSLTQLGLTHQDARAIFSLHKQRKTLTWWVELDHIRPLLEAVCRSPSSFRCLDLFRQLCAPRIKDLGLMFGDRHFRLHWDSRLYGLDRSTKDNQHIIRIHSLDGRTFNAVDLGCLVEGAKEVDNKVDDNDDDDDADFDDEAEDEGGKKSRVLLELSLGPLKFYRCTITNLERSDGSTTFVEGRLAELGDVLALRTIVPKDIGEVCITSIRCHRFFTPSTTVRDPVPDESPPELQESCPPWGALDLLKPSFFEQSLRTQQPASNVRMANIASQSITQRAAPVPPANPTALTAQRPRLISLHHMAGRGENMRFHTASFRASTTKYPAWVPPATPTASTARHARLISLYHSAGREVRASTMHHLAFLPLSSNPTACHPSHRLVYDRYSRNTPPPYPKIAWCLHQHLAYLRNSHNTPALASRLWARILVKLVK</sequence>
<feature type="compositionally biased region" description="Acidic residues" evidence="1">
    <location>
        <begin position="290"/>
        <end position="305"/>
    </location>
</feature>
<evidence type="ECO:0000313" key="3">
    <source>
        <dbReference type="Proteomes" id="UP000245764"/>
    </source>
</evidence>
<evidence type="ECO:0000256" key="1">
    <source>
        <dbReference type="SAM" id="MobiDB-lite"/>
    </source>
</evidence>
<proteinExistence type="predicted"/>
<gene>
    <name evidence="2" type="ORF">ZT1E4_G11640</name>
</gene>
<dbReference type="Proteomes" id="UP000245764">
    <property type="component" value="Chromosome 15"/>
</dbReference>
<reference evidence="3" key="1">
    <citation type="submission" date="2017-05" db="EMBL/GenBank/DDBJ databases">
        <authorList>
            <person name="Song R."/>
            <person name="Chenine A.L."/>
            <person name="Ruprecht R.M."/>
        </authorList>
    </citation>
    <scope>NUCLEOTIDE SEQUENCE [LARGE SCALE GENOMIC DNA]</scope>
</reference>
<name>A0A2H1H917_ZYMTR</name>
<dbReference type="EMBL" id="LT854267">
    <property type="protein sequence ID" value="SMR62326.1"/>
    <property type="molecule type" value="Genomic_DNA"/>
</dbReference>
<feature type="region of interest" description="Disordered" evidence="1">
    <location>
        <begin position="1"/>
        <end position="22"/>
    </location>
</feature>
<feature type="region of interest" description="Disordered" evidence="1">
    <location>
        <begin position="286"/>
        <end position="307"/>
    </location>
</feature>
<organism evidence="2 3">
    <name type="scientific">Zymoseptoria tritici ST99CH_1E4</name>
    <dbReference type="NCBI Taxonomy" id="1276532"/>
    <lineage>
        <taxon>Eukaryota</taxon>
        <taxon>Fungi</taxon>
        <taxon>Dikarya</taxon>
        <taxon>Ascomycota</taxon>
        <taxon>Pezizomycotina</taxon>
        <taxon>Dothideomycetes</taxon>
        <taxon>Dothideomycetidae</taxon>
        <taxon>Mycosphaerellales</taxon>
        <taxon>Mycosphaerellaceae</taxon>
        <taxon>Zymoseptoria</taxon>
    </lineage>
</organism>
<dbReference type="AlphaFoldDB" id="A0A2H1H917"/>
<evidence type="ECO:0000313" key="2">
    <source>
        <dbReference type="EMBL" id="SMR62326.1"/>
    </source>
</evidence>
<protein>
    <submittedName>
        <fullName evidence="2">Uncharacterized protein</fullName>
    </submittedName>
</protein>
<accession>A0A2H1H917</accession>